<dbReference type="AlphaFoldDB" id="A0A6B2H588"/>
<feature type="transmembrane region" description="Helical" evidence="1">
    <location>
        <begin position="42"/>
        <end position="63"/>
    </location>
</feature>
<reference evidence="2 3" key="1">
    <citation type="submission" date="2020-01" db="EMBL/GenBank/DDBJ databases">
        <authorList>
            <person name="Kim M.K."/>
        </authorList>
    </citation>
    <scope>NUCLEOTIDE SEQUENCE [LARGE SCALE GENOMIC DNA]</scope>
    <source>
        <strain evidence="2 3">BT213</strain>
    </source>
</reference>
<keyword evidence="1" id="KW-0812">Transmembrane</keyword>
<keyword evidence="1" id="KW-0472">Membrane</keyword>
<gene>
    <name evidence="2" type="ORF">GWO68_07905</name>
</gene>
<protein>
    <recommendedName>
        <fullName evidence="4">Cardiolipin synthase N-terminal domain-containing protein</fullName>
    </recommendedName>
</protein>
<dbReference type="RefSeq" id="WP_162345898.1">
    <property type="nucleotide sequence ID" value="NZ_JAAEAA010000008.1"/>
</dbReference>
<keyword evidence="1" id="KW-1133">Transmembrane helix</keyword>
<keyword evidence="3" id="KW-1185">Reference proteome</keyword>
<dbReference type="EMBL" id="JAAEAA010000008">
    <property type="protein sequence ID" value="NDK55836.1"/>
    <property type="molecule type" value="Genomic_DNA"/>
</dbReference>
<comment type="caution">
    <text evidence="2">The sequence shown here is derived from an EMBL/GenBank/DDBJ whole genome shotgun (WGS) entry which is preliminary data.</text>
</comment>
<sequence>MENFFAGIGLVGLILGLAMFILYCWSVVWAYKDAQRRNKPGWLVAIMVALLAWPIGLVVWLIFRPSVAELTD</sequence>
<evidence type="ECO:0000256" key="1">
    <source>
        <dbReference type="SAM" id="Phobius"/>
    </source>
</evidence>
<proteinExistence type="predicted"/>
<evidence type="ECO:0000313" key="2">
    <source>
        <dbReference type="EMBL" id="NDK55836.1"/>
    </source>
</evidence>
<feature type="transmembrane region" description="Helical" evidence="1">
    <location>
        <begin position="6"/>
        <end position="30"/>
    </location>
</feature>
<name>A0A6B2H588_9BACT</name>
<evidence type="ECO:0000313" key="3">
    <source>
        <dbReference type="Proteomes" id="UP000478546"/>
    </source>
</evidence>
<organism evidence="2 3">
    <name type="scientific">Pontibacter fetidus</name>
    <dbReference type="NCBI Taxonomy" id="2700082"/>
    <lineage>
        <taxon>Bacteria</taxon>
        <taxon>Pseudomonadati</taxon>
        <taxon>Bacteroidota</taxon>
        <taxon>Cytophagia</taxon>
        <taxon>Cytophagales</taxon>
        <taxon>Hymenobacteraceae</taxon>
        <taxon>Pontibacter</taxon>
    </lineage>
</organism>
<evidence type="ECO:0008006" key="4">
    <source>
        <dbReference type="Google" id="ProtNLM"/>
    </source>
</evidence>
<dbReference type="Proteomes" id="UP000478546">
    <property type="component" value="Unassembled WGS sequence"/>
</dbReference>
<accession>A0A6B2H588</accession>